<organism evidence="20 21">
    <name type="scientific">Cuscuta europaea</name>
    <name type="common">European dodder</name>
    <dbReference type="NCBI Taxonomy" id="41803"/>
    <lineage>
        <taxon>Eukaryota</taxon>
        <taxon>Viridiplantae</taxon>
        <taxon>Streptophyta</taxon>
        <taxon>Embryophyta</taxon>
        <taxon>Tracheophyta</taxon>
        <taxon>Spermatophyta</taxon>
        <taxon>Magnoliopsida</taxon>
        <taxon>eudicotyledons</taxon>
        <taxon>Gunneridae</taxon>
        <taxon>Pentapetalae</taxon>
        <taxon>asterids</taxon>
        <taxon>lamiids</taxon>
        <taxon>Solanales</taxon>
        <taxon>Convolvulaceae</taxon>
        <taxon>Cuscuteae</taxon>
        <taxon>Cuscuta</taxon>
        <taxon>Cuscuta subgen. Cuscuta</taxon>
    </lineage>
</organism>
<dbReference type="SUPFAM" id="SSF56112">
    <property type="entry name" value="Protein kinase-like (PK-like)"/>
    <property type="match status" value="1"/>
</dbReference>
<keyword evidence="6" id="KW-0677">Repeat</keyword>
<evidence type="ECO:0000256" key="12">
    <source>
        <dbReference type="ARBA" id="ARBA00023170"/>
    </source>
</evidence>
<sequence>MHHPLPRHVPCIFFFFLLILLALAASQPLSNFCPNSTTTYTTNSTFHSNLKALLSALASNATRSNGFYNSTVGSRNSTAYGLFMCRGDVSTAGCATCVSDAGTNILKLCPNKKIADIWYDNCMLRYSNVSIFGRADQSIVLNLYNTQNDTQPERFMRAVGNTLGQMIAAAAAGDRSGKKFATLEANFSSFEKIYSLGQCTPDLSVMDCQSCLGSAIQRLPGCCYSALGARTIYPSCNVRYETYPFYNSTVASPPPPPPFPTRRPPSSPPPVSAPNEGKKKHSSSKVIIIAIVVPVVGIILFIAILCCVRTRYIKKELTAHLTDVSGISSDESLQYNFVTIQAITNGFAPECKIGEGGYGSVYKGKLPGGPDVAVKRLSRTSGQGAQEFKNEVEVVAQLQHRNLVRLLGYCSEGEEKILIYEFVPNKSLDYFLFDDEKRRLLDWSRRYKIIEGIARGLVYLHEDSRLRIIHRDLKAGNVLLDENMNSKIADFGMAKIFGVDQTQGNTNRVVGTYGYMSPEYAMHGQFSVKSDVYSFGVLVLEIITGKKSSNFTETSEAHDLLSYAWKYWRDGRPLEILDPILGDTYSRNEVIQCIHLGLLCVQEDIDERPTMANIVLMLSSYSVTRPVPHQPAFFYDGRSEMMQKGGFMLSDQFTSDSIPLSVNEVSITELYPR</sequence>
<dbReference type="InterPro" id="IPR038408">
    <property type="entry name" value="GNK2_sf"/>
</dbReference>
<dbReference type="OrthoDB" id="4062651at2759"/>
<dbReference type="SMART" id="SM00220">
    <property type="entry name" value="S_TKc"/>
    <property type="match status" value="1"/>
</dbReference>
<evidence type="ECO:0000256" key="10">
    <source>
        <dbReference type="ARBA" id="ARBA00022989"/>
    </source>
</evidence>
<keyword evidence="9 14" id="KW-0067">ATP-binding</keyword>
<evidence type="ECO:0000313" key="21">
    <source>
        <dbReference type="Proteomes" id="UP001152484"/>
    </source>
</evidence>
<keyword evidence="11 16" id="KW-0472">Membrane</keyword>
<evidence type="ECO:0000256" key="17">
    <source>
        <dbReference type="SAM" id="SignalP"/>
    </source>
</evidence>
<reference evidence="20" key="1">
    <citation type="submission" date="2022-07" db="EMBL/GenBank/DDBJ databases">
        <authorList>
            <person name="Macas J."/>
            <person name="Novak P."/>
            <person name="Neumann P."/>
        </authorList>
    </citation>
    <scope>NUCLEOTIDE SEQUENCE</scope>
</reference>
<dbReference type="GO" id="GO:0004674">
    <property type="term" value="F:protein serine/threonine kinase activity"/>
    <property type="evidence" value="ECO:0007669"/>
    <property type="project" value="UniProtKB-KW"/>
</dbReference>
<dbReference type="Pfam" id="PF07714">
    <property type="entry name" value="PK_Tyr_Ser-Thr"/>
    <property type="match status" value="1"/>
</dbReference>
<comment type="subcellular location">
    <subcellularLocation>
        <location evidence="1">Membrane</location>
        <topology evidence="1">Single-pass membrane protein</topology>
    </subcellularLocation>
</comment>
<feature type="region of interest" description="Disordered" evidence="15">
    <location>
        <begin position="253"/>
        <end position="279"/>
    </location>
</feature>
<evidence type="ECO:0000256" key="13">
    <source>
        <dbReference type="ARBA" id="ARBA00023180"/>
    </source>
</evidence>
<dbReference type="FunFam" id="1.10.510.10:FF:000129">
    <property type="entry name" value="cysteine-rich receptor-like protein kinase 10"/>
    <property type="match status" value="1"/>
</dbReference>
<accession>A0A9P0ZR73</accession>
<feature type="transmembrane region" description="Helical" evidence="16">
    <location>
        <begin position="286"/>
        <end position="308"/>
    </location>
</feature>
<feature type="binding site" evidence="14">
    <location>
        <position position="375"/>
    </location>
    <ligand>
        <name>ATP</name>
        <dbReference type="ChEBI" id="CHEBI:30616"/>
    </ligand>
</feature>
<keyword evidence="8" id="KW-0418">Kinase</keyword>
<evidence type="ECO:0000256" key="15">
    <source>
        <dbReference type="SAM" id="MobiDB-lite"/>
    </source>
</evidence>
<dbReference type="InterPro" id="IPR008271">
    <property type="entry name" value="Ser/Thr_kinase_AS"/>
</dbReference>
<dbReference type="InterPro" id="IPR011009">
    <property type="entry name" value="Kinase-like_dom_sf"/>
</dbReference>
<evidence type="ECO:0000256" key="14">
    <source>
        <dbReference type="PROSITE-ProRule" id="PRU10141"/>
    </source>
</evidence>
<keyword evidence="7 14" id="KW-0547">Nucleotide-binding</keyword>
<keyword evidence="10 16" id="KW-1133">Transmembrane helix</keyword>
<name>A0A9P0ZR73_CUSEU</name>
<dbReference type="PANTHER" id="PTHR27002">
    <property type="entry name" value="RECEPTOR-LIKE SERINE/THREONINE-PROTEIN KINASE SD1-8"/>
    <property type="match status" value="1"/>
</dbReference>
<keyword evidence="21" id="KW-1185">Reference proteome</keyword>
<evidence type="ECO:0000256" key="8">
    <source>
        <dbReference type="ARBA" id="ARBA00022777"/>
    </source>
</evidence>
<feature type="domain" description="Gnk2-homologous" evidence="19">
    <location>
        <begin position="28"/>
        <end position="131"/>
    </location>
</feature>
<dbReference type="PROSITE" id="PS51473">
    <property type="entry name" value="GNK2"/>
    <property type="match status" value="2"/>
</dbReference>
<feature type="chain" id="PRO_5040360432" description="Cysteine-rich receptor-like protein kinase 10" evidence="17">
    <location>
        <begin position="27"/>
        <end position="673"/>
    </location>
</feature>
<feature type="domain" description="Gnk2-homologous" evidence="19">
    <location>
        <begin position="137"/>
        <end position="245"/>
    </location>
</feature>
<dbReference type="Gene3D" id="3.30.430.20">
    <property type="entry name" value="Gnk2 domain, C-X8-C-X2-C motif"/>
    <property type="match status" value="2"/>
</dbReference>
<dbReference type="FunFam" id="3.30.430.20:FF:000003">
    <property type="entry name" value="Cysteine-rich RLK (RECEPTOR-like protein kinase) 10"/>
    <property type="match status" value="1"/>
</dbReference>
<dbReference type="PROSITE" id="PS00108">
    <property type="entry name" value="PROTEIN_KINASE_ST"/>
    <property type="match status" value="1"/>
</dbReference>
<dbReference type="FunFam" id="3.30.200.20:FF:000727">
    <property type="entry name" value="Cysteine-rich RLK (RECEPTOR-like protein kinase) 23"/>
    <property type="match status" value="1"/>
</dbReference>
<evidence type="ECO:0000256" key="7">
    <source>
        <dbReference type="ARBA" id="ARBA00022741"/>
    </source>
</evidence>
<dbReference type="PROSITE" id="PS50011">
    <property type="entry name" value="PROTEIN_KINASE_DOM"/>
    <property type="match status" value="1"/>
</dbReference>
<evidence type="ECO:0000256" key="6">
    <source>
        <dbReference type="ARBA" id="ARBA00022737"/>
    </source>
</evidence>
<keyword evidence="13" id="KW-0325">Glycoprotein</keyword>
<dbReference type="FunFam" id="3.30.430.20:FF:000002">
    <property type="entry name" value="Cysteine-rich receptor-like protein kinase 10"/>
    <property type="match status" value="1"/>
</dbReference>
<dbReference type="Gene3D" id="1.10.510.10">
    <property type="entry name" value="Transferase(Phosphotransferase) domain 1"/>
    <property type="match status" value="1"/>
</dbReference>
<dbReference type="InterPro" id="IPR000719">
    <property type="entry name" value="Prot_kinase_dom"/>
</dbReference>
<evidence type="ECO:0000256" key="11">
    <source>
        <dbReference type="ARBA" id="ARBA00023136"/>
    </source>
</evidence>
<dbReference type="Pfam" id="PF01657">
    <property type="entry name" value="Stress-antifung"/>
    <property type="match status" value="2"/>
</dbReference>
<evidence type="ECO:0000256" key="4">
    <source>
        <dbReference type="ARBA" id="ARBA00022692"/>
    </source>
</evidence>
<dbReference type="InterPro" id="IPR002902">
    <property type="entry name" value="GNK2"/>
</dbReference>
<evidence type="ECO:0000259" key="19">
    <source>
        <dbReference type="PROSITE" id="PS51473"/>
    </source>
</evidence>
<protein>
    <recommendedName>
        <fullName evidence="22">Cysteine-rich receptor-like protein kinase 10</fullName>
    </recommendedName>
</protein>
<dbReference type="GO" id="GO:0005524">
    <property type="term" value="F:ATP binding"/>
    <property type="evidence" value="ECO:0007669"/>
    <property type="project" value="UniProtKB-UniRule"/>
</dbReference>
<evidence type="ECO:0000313" key="20">
    <source>
        <dbReference type="EMBL" id="CAH9111977.1"/>
    </source>
</evidence>
<evidence type="ECO:0008006" key="22">
    <source>
        <dbReference type="Google" id="ProtNLM"/>
    </source>
</evidence>
<keyword evidence="12" id="KW-0675">Receptor</keyword>
<gene>
    <name evidence="20" type="ORF">CEURO_LOCUS19447</name>
</gene>
<dbReference type="CDD" id="cd23509">
    <property type="entry name" value="Gnk2-like"/>
    <property type="match status" value="2"/>
</dbReference>
<evidence type="ECO:0000256" key="5">
    <source>
        <dbReference type="ARBA" id="ARBA00022729"/>
    </source>
</evidence>
<evidence type="ECO:0000256" key="2">
    <source>
        <dbReference type="ARBA" id="ARBA00022527"/>
    </source>
</evidence>
<dbReference type="GO" id="GO:0009751">
    <property type="term" value="P:response to salicylic acid"/>
    <property type="evidence" value="ECO:0007669"/>
    <property type="project" value="UniProtKB-ARBA"/>
</dbReference>
<dbReference type="CDD" id="cd14066">
    <property type="entry name" value="STKc_IRAK"/>
    <property type="match status" value="1"/>
</dbReference>
<keyword evidence="2" id="KW-0723">Serine/threonine-protein kinase</keyword>
<dbReference type="GO" id="GO:0042742">
    <property type="term" value="P:defense response to bacterium"/>
    <property type="evidence" value="ECO:0007669"/>
    <property type="project" value="TreeGrafter"/>
</dbReference>
<dbReference type="PROSITE" id="PS00107">
    <property type="entry name" value="PROTEIN_KINASE_ATP"/>
    <property type="match status" value="1"/>
</dbReference>
<dbReference type="GO" id="GO:0005886">
    <property type="term" value="C:plasma membrane"/>
    <property type="evidence" value="ECO:0007669"/>
    <property type="project" value="TreeGrafter"/>
</dbReference>
<keyword evidence="3" id="KW-0808">Transferase</keyword>
<proteinExistence type="predicted"/>
<dbReference type="InterPro" id="IPR017441">
    <property type="entry name" value="Protein_kinase_ATP_BS"/>
</dbReference>
<comment type="caution">
    <text evidence="20">The sequence shown here is derived from an EMBL/GenBank/DDBJ whole genome shotgun (WGS) entry which is preliminary data.</text>
</comment>
<keyword evidence="4 16" id="KW-0812">Transmembrane</keyword>
<dbReference type="Proteomes" id="UP001152484">
    <property type="component" value="Unassembled WGS sequence"/>
</dbReference>
<evidence type="ECO:0000256" key="9">
    <source>
        <dbReference type="ARBA" id="ARBA00022840"/>
    </source>
</evidence>
<dbReference type="Gene3D" id="3.30.200.20">
    <property type="entry name" value="Phosphorylase Kinase, domain 1"/>
    <property type="match status" value="1"/>
</dbReference>
<feature type="signal peptide" evidence="17">
    <location>
        <begin position="1"/>
        <end position="26"/>
    </location>
</feature>
<dbReference type="PANTHER" id="PTHR27002:SF1096">
    <property type="entry name" value="GNK2-HOMOLOGOUS DOMAIN-CONTAINING PROTEIN"/>
    <property type="match status" value="1"/>
</dbReference>
<evidence type="ECO:0000256" key="16">
    <source>
        <dbReference type="SAM" id="Phobius"/>
    </source>
</evidence>
<feature type="domain" description="Protein kinase" evidence="18">
    <location>
        <begin position="347"/>
        <end position="633"/>
    </location>
</feature>
<evidence type="ECO:0000256" key="1">
    <source>
        <dbReference type="ARBA" id="ARBA00004167"/>
    </source>
</evidence>
<keyword evidence="5 17" id="KW-0732">Signal</keyword>
<evidence type="ECO:0000256" key="3">
    <source>
        <dbReference type="ARBA" id="ARBA00022679"/>
    </source>
</evidence>
<evidence type="ECO:0000259" key="18">
    <source>
        <dbReference type="PROSITE" id="PS50011"/>
    </source>
</evidence>
<dbReference type="EMBL" id="CAMAPE010000058">
    <property type="protein sequence ID" value="CAH9111977.1"/>
    <property type="molecule type" value="Genomic_DNA"/>
</dbReference>
<dbReference type="InterPro" id="IPR001245">
    <property type="entry name" value="Ser-Thr/Tyr_kinase_cat_dom"/>
</dbReference>
<feature type="compositionally biased region" description="Pro residues" evidence="15">
    <location>
        <begin position="253"/>
        <end position="272"/>
    </location>
</feature>
<dbReference type="AlphaFoldDB" id="A0A9P0ZR73"/>